<keyword evidence="3" id="KW-0547">Nucleotide-binding</keyword>
<dbReference type="EMBL" id="MU150239">
    <property type="protein sequence ID" value="KAF9466960.1"/>
    <property type="molecule type" value="Genomic_DNA"/>
</dbReference>
<organism evidence="7 8">
    <name type="scientific">Collybia nuda</name>
    <dbReference type="NCBI Taxonomy" id="64659"/>
    <lineage>
        <taxon>Eukaryota</taxon>
        <taxon>Fungi</taxon>
        <taxon>Dikarya</taxon>
        <taxon>Basidiomycota</taxon>
        <taxon>Agaricomycotina</taxon>
        <taxon>Agaricomycetes</taxon>
        <taxon>Agaricomycetidae</taxon>
        <taxon>Agaricales</taxon>
        <taxon>Tricholomatineae</taxon>
        <taxon>Clitocybaceae</taxon>
        <taxon>Collybia</taxon>
    </lineage>
</organism>
<dbReference type="GO" id="GO:0004674">
    <property type="term" value="F:protein serine/threonine kinase activity"/>
    <property type="evidence" value="ECO:0007669"/>
    <property type="project" value="UniProtKB-KW"/>
</dbReference>
<dbReference type="InterPro" id="IPR011009">
    <property type="entry name" value="Kinase-like_dom_sf"/>
</dbReference>
<dbReference type="SMART" id="SM00220">
    <property type="entry name" value="S_TKc"/>
    <property type="match status" value="1"/>
</dbReference>
<evidence type="ECO:0000313" key="7">
    <source>
        <dbReference type="EMBL" id="KAF9466960.1"/>
    </source>
</evidence>
<keyword evidence="5" id="KW-0067">ATP-binding</keyword>
<evidence type="ECO:0000256" key="3">
    <source>
        <dbReference type="ARBA" id="ARBA00022741"/>
    </source>
</evidence>
<proteinExistence type="predicted"/>
<keyword evidence="2" id="KW-0808">Transferase</keyword>
<dbReference type="AlphaFoldDB" id="A0A9P6CM49"/>
<evidence type="ECO:0000256" key="4">
    <source>
        <dbReference type="ARBA" id="ARBA00022777"/>
    </source>
</evidence>
<protein>
    <submittedName>
        <fullName evidence="7">Kinase-like domain-containing protein</fullName>
    </submittedName>
</protein>
<dbReference type="OrthoDB" id="347657at2759"/>
<dbReference type="Proteomes" id="UP000807353">
    <property type="component" value="Unassembled WGS sequence"/>
</dbReference>
<feature type="domain" description="Protein kinase" evidence="6">
    <location>
        <begin position="1"/>
        <end position="250"/>
    </location>
</feature>
<keyword evidence="4 7" id="KW-0418">Kinase</keyword>
<reference evidence="7" key="1">
    <citation type="submission" date="2020-11" db="EMBL/GenBank/DDBJ databases">
        <authorList>
            <consortium name="DOE Joint Genome Institute"/>
            <person name="Ahrendt S."/>
            <person name="Riley R."/>
            <person name="Andreopoulos W."/>
            <person name="Labutti K."/>
            <person name="Pangilinan J."/>
            <person name="Ruiz-Duenas F.J."/>
            <person name="Barrasa J.M."/>
            <person name="Sanchez-Garcia M."/>
            <person name="Camarero S."/>
            <person name="Miyauchi S."/>
            <person name="Serrano A."/>
            <person name="Linde D."/>
            <person name="Babiker R."/>
            <person name="Drula E."/>
            <person name="Ayuso-Fernandez I."/>
            <person name="Pacheco R."/>
            <person name="Padilla G."/>
            <person name="Ferreira P."/>
            <person name="Barriuso J."/>
            <person name="Kellner H."/>
            <person name="Castanera R."/>
            <person name="Alfaro M."/>
            <person name="Ramirez L."/>
            <person name="Pisabarro A.G."/>
            <person name="Kuo A."/>
            <person name="Tritt A."/>
            <person name="Lipzen A."/>
            <person name="He G."/>
            <person name="Yan M."/>
            <person name="Ng V."/>
            <person name="Cullen D."/>
            <person name="Martin F."/>
            <person name="Rosso M.-N."/>
            <person name="Henrissat B."/>
            <person name="Hibbett D."/>
            <person name="Martinez A.T."/>
            <person name="Grigoriev I.V."/>
        </authorList>
    </citation>
    <scope>NUCLEOTIDE SEQUENCE</scope>
    <source>
        <strain evidence="7">CBS 247.69</strain>
    </source>
</reference>
<evidence type="ECO:0000256" key="1">
    <source>
        <dbReference type="ARBA" id="ARBA00022527"/>
    </source>
</evidence>
<dbReference type="PANTHER" id="PTHR24351">
    <property type="entry name" value="RIBOSOMAL PROTEIN S6 KINASE"/>
    <property type="match status" value="1"/>
</dbReference>
<dbReference type="PROSITE" id="PS50011">
    <property type="entry name" value="PROTEIN_KINASE_DOM"/>
    <property type="match status" value="1"/>
</dbReference>
<dbReference type="SUPFAM" id="SSF56112">
    <property type="entry name" value="Protein kinase-like (PK-like)"/>
    <property type="match status" value="1"/>
</dbReference>
<evidence type="ECO:0000313" key="8">
    <source>
        <dbReference type="Proteomes" id="UP000807353"/>
    </source>
</evidence>
<accession>A0A9P6CM49</accession>
<evidence type="ECO:0000256" key="2">
    <source>
        <dbReference type="ARBA" id="ARBA00022679"/>
    </source>
</evidence>
<dbReference type="InterPro" id="IPR000719">
    <property type="entry name" value="Prot_kinase_dom"/>
</dbReference>
<keyword evidence="8" id="KW-1185">Reference proteome</keyword>
<evidence type="ECO:0000259" key="6">
    <source>
        <dbReference type="PROSITE" id="PS50011"/>
    </source>
</evidence>
<evidence type="ECO:0000256" key="5">
    <source>
        <dbReference type="ARBA" id="ARBA00022840"/>
    </source>
</evidence>
<gene>
    <name evidence="7" type="ORF">BDZ94DRAFT_1157087</name>
</gene>
<dbReference type="Gene3D" id="1.10.510.10">
    <property type="entry name" value="Transferase(Phosphotransferase) domain 1"/>
    <property type="match status" value="1"/>
</dbReference>
<keyword evidence="1" id="KW-0723">Serine/threonine-protein kinase</keyword>
<dbReference type="GO" id="GO:0005524">
    <property type="term" value="F:ATP binding"/>
    <property type="evidence" value="ECO:0007669"/>
    <property type="project" value="UniProtKB-KW"/>
</dbReference>
<name>A0A9P6CM49_9AGAR</name>
<sequence>MSDFELLEPTPHLCRKRDTGRIFVLKSFNSRDLRNSSEQTILGMLRTLDAPFLPRVYWSFRDNDIYRMVMEYYPRHNLSGQLARYGVLSSAHALFYACEIAEAVSALHATGIVHRNINPESVLIDSEGHVILSGLDHARIVEPSGKVQGVIEVAPETKGYQAPEVLLGWAHDFTVDCWGYGLLLHFMLSSLNPFQLGGEDRTSLERKIIHDPIDLHAALQPPARDLIVKCLERNPAIRLNINAMGKHPYFVNV</sequence>
<dbReference type="Gene3D" id="3.30.200.20">
    <property type="entry name" value="Phosphorylase Kinase, domain 1"/>
    <property type="match status" value="1"/>
</dbReference>
<dbReference type="Pfam" id="PF00069">
    <property type="entry name" value="Pkinase"/>
    <property type="match status" value="1"/>
</dbReference>
<comment type="caution">
    <text evidence="7">The sequence shown here is derived from an EMBL/GenBank/DDBJ whole genome shotgun (WGS) entry which is preliminary data.</text>
</comment>